<organism evidence="2 3">
    <name type="scientific">Thioclava litoralis</name>
    <dbReference type="NCBI Taxonomy" id="3076557"/>
    <lineage>
        <taxon>Bacteria</taxon>
        <taxon>Pseudomonadati</taxon>
        <taxon>Pseudomonadota</taxon>
        <taxon>Alphaproteobacteria</taxon>
        <taxon>Rhodobacterales</taxon>
        <taxon>Paracoccaceae</taxon>
        <taxon>Thioclava</taxon>
    </lineage>
</organism>
<dbReference type="SUPFAM" id="SSF52266">
    <property type="entry name" value="SGNH hydrolase"/>
    <property type="match status" value="1"/>
</dbReference>
<feature type="domain" description="SGNH hydrolase-type esterase" evidence="1">
    <location>
        <begin position="210"/>
        <end position="387"/>
    </location>
</feature>
<dbReference type="EMBL" id="CP135443">
    <property type="protein sequence ID" value="WRY32971.1"/>
    <property type="molecule type" value="Genomic_DNA"/>
</dbReference>
<dbReference type="GO" id="GO:0016787">
    <property type="term" value="F:hydrolase activity"/>
    <property type="evidence" value="ECO:0007669"/>
    <property type="project" value="UniProtKB-KW"/>
</dbReference>
<evidence type="ECO:0000313" key="3">
    <source>
        <dbReference type="Proteomes" id="UP001623290"/>
    </source>
</evidence>
<dbReference type="Gene3D" id="3.40.50.1110">
    <property type="entry name" value="SGNH hydrolase"/>
    <property type="match status" value="1"/>
</dbReference>
<sequence length="598" mass="63176">MVSYTFPLPAGEFVALMRADAQAARVQNSGGFDIYLLAGVGDEAPRSLAGAQRLPAGALRDVEIATLFPGIAGADTLWAWGLMGGAASVSHAGVLLPQPVREARLAPGAGEGEVTLDLVAPYDGGSPLTALEYSLDQGASWTALPDVAGGSYTLALGTGSHLLQLRAVNALGAGPVSRPLRALGGRPAGRKRFKRLVFVGASIMNRTFGGASLAEDSSGGSWADMEARLAANGAPGVEVRCRAVGGYTVAQLMPLLQEALDAYPGDDTLFCLHAGGNNATNAQDQATFEAEVDAMLAVIATRPGQVLWSDISWRTPYVTTKADAVSTAANYNSWLKAKLLAAKSTLFADGYYDDMTAVTCFNDWVYAHRAHFFETDDIVHPDADGQARLRGWFAERLAPLVRGSRKAVRFGWADFAPQITAPAINAFVLISPQIVHGCHRLSFTETGAYFDGPADKVLNYDGSYGGLTAKGTYTGAAVLYNSTGRADGNAEWQGTLDYIEFTRRSCSWNTAQAVKIELYAAPNTVLDIDFTASRKSTSVTNALWTGSDGTSVEHSGTADPTSIVSAQFTTDGTGRLELVQTLLSGYAYDGVLWVRNAA</sequence>
<dbReference type="Pfam" id="PF13472">
    <property type="entry name" value="Lipase_GDSL_2"/>
    <property type="match status" value="1"/>
</dbReference>
<reference evidence="2 3" key="1">
    <citation type="submission" date="2023-09" db="EMBL/GenBank/DDBJ databases">
        <title>Thioclava shenzhenensis sp. nov., a multidrug resistant bacteria-antagonizing species isolated from coastal seawater.</title>
        <authorList>
            <person name="Long M."/>
        </authorList>
    </citation>
    <scope>NUCLEOTIDE SEQUENCE [LARGE SCALE GENOMIC DNA]</scope>
    <source>
        <strain evidence="2 3">FTW29</strain>
    </source>
</reference>
<dbReference type="RefSeq" id="WP_406720443.1">
    <property type="nucleotide sequence ID" value="NZ_CP135443.1"/>
</dbReference>
<evidence type="ECO:0000259" key="1">
    <source>
        <dbReference type="Pfam" id="PF13472"/>
    </source>
</evidence>
<keyword evidence="3" id="KW-1185">Reference proteome</keyword>
<protein>
    <submittedName>
        <fullName evidence="2">SGNH/GDSL hydrolase family protein</fullName>
    </submittedName>
</protein>
<evidence type="ECO:0000313" key="2">
    <source>
        <dbReference type="EMBL" id="WRY32971.1"/>
    </source>
</evidence>
<proteinExistence type="predicted"/>
<name>A0ABZ1DZG2_9RHOB</name>
<dbReference type="CDD" id="cd00229">
    <property type="entry name" value="SGNH_hydrolase"/>
    <property type="match status" value="1"/>
</dbReference>
<gene>
    <name evidence="2" type="ORF">RPE78_09700</name>
</gene>
<dbReference type="InterPro" id="IPR036514">
    <property type="entry name" value="SGNH_hydro_sf"/>
</dbReference>
<dbReference type="InterPro" id="IPR013830">
    <property type="entry name" value="SGNH_hydro"/>
</dbReference>
<dbReference type="Proteomes" id="UP001623290">
    <property type="component" value="Chromosome"/>
</dbReference>
<accession>A0ABZ1DZG2</accession>
<keyword evidence="2" id="KW-0378">Hydrolase</keyword>